<organism evidence="3 4">
    <name type="scientific">Geodia barretti</name>
    <name type="common">Barrett's horny sponge</name>
    <dbReference type="NCBI Taxonomy" id="519541"/>
    <lineage>
        <taxon>Eukaryota</taxon>
        <taxon>Metazoa</taxon>
        <taxon>Porifera</taxon>
        <taxon>Demospongiae</taxon>
        <taxon>Heteroscleromorpha</taxon>
        <taxon>Tetractinellida</taxon>
        <taxon>Astrophorina</taxon>
        <taxon>Geodiidae</taxon>
        <taxon>Geodia</taxon>
    </lineage>
</organism>
<sequence>MGYFHFVLVSVLSFYSVQNEAFECDVVRLAAAVHETLSPFMTEIREGLATVKENLTNIQQQVNALTETVSNMEQNSNDEQTTGLHTKLDMVKSLLISVNTSMSEGLSAVNTSMSEGLSAVNTSMSEGLSAVNTSMSEGLSAVKTELQEHSSQTTSELAGLETNQETIDSKLDSLDSKQDGLSMTVMTAHSELEQNVLTNVTKELKKTADYILEEVPTSFVCGGTKAWRRVVYLDMRDPNTNCPSGWQLTSYSKRTCGKVNTSSLSCDSVLFPVSGGDYTSVCGSIRAYQVAQIDAFETYHDGQVTTIEGAYVSGVSLTHGSPRQHIWSFAAGASEAQPTWEDACPCDASINIAIPPFVGGDYFCESGVNSGSPITVFYPDDPLWDGDGCGSSSSCCSFNNPPYFTKTLPSPTSDPIEARLCRLDTADDSPVEFMELYVK</sequence>
<comment type="caution">
    <text evidence="3">The sequence shown here is derived from an EMBL/GenBank/DDBJ whole genome shotgun (WGS) entry which is preliminary data.</text>
</comment>
<feature type="chain" id="PRO_5041410377" evidence="2">
    <location>
        <begin position="22"/>
        <end position="439"/>
    </location>
</feature>
<evidence type="ECO:0000313" key="3">
    <source>
        <dbReference type="EMBL" id="CAI8049486.1"/>
    </source>
</evidence>
<keyword evidence="4" id="KW-1185">Reference proteome</keyword>
<evidence type="ECO:0000256" key="2">
    <source>
        <dbReference type="SAM" id="SignalP"/>
    </source>
</evidence>
<feature type="signal peptide" evidence="2">
    <location>
        <begin position="1"/>
        <end position="21"/>
    </location>
</feature>
<feature type="coiled-coil region" evidence="1">
    <location>
        <begin position="48"/>
        <end position="75"/>
    </location>
</feature>
<dbReference type="Proteomes" id="UP001174909">
    <property type="component" value="Unassembled WGS sequence"/>
</dbReference>
<dbReference type="AlphaFoldDB" id="A0AA35TKY1"/>
<keyword evidence="2" id="KW-0732">Signal</keyword>
<gene>
    <name evidence="3" type="ORF">GBAR_LOCUS27247</name>
</gene>
<evidence type="ECO:0000313" key="4">
    <source>
        <dbReference type="Proteomes" id="UP001174909"/>
    </source>
</evidence>
<protein>
    <submittedName>
        <fullName evidence="3">Uncharacterized protein</fullName>
    </submittedName>
</protein>
<keyword evidence="1" id="KW-0175">Coiled coil</keyword>
<dbReference type="EMBL" id="CASHTH010003798">
    <property type="protein sequence ID" value="CAI8049486.1"/>
    <property type="molecule type" value="Genomic_DNA"/>
</dbReference>
<proteinExistence type="predicted"/>
<accession>A0AA35TKY1</accession>
<evidence type="ECO:0000256" key="1">
    <source>
        <dbReference type="SAM" id="Coils"/>
    </source>
</evidence>
<name>A0AA35TKY1_GEOBA</name>
<reference evidence="3" key="1">
    <citation type="submission" date="2023-03" db="EMBL/GenBank/DDBJ databases">
        <authorList>
            <person name="Steffen K."/>
            <person name="Cardenas P."/>
        </authorList>
    </citation>
    <scope>NUCLEOTIDE SEQUENCE</scope>
</reference>